<feature type="domain" description="Amino acid transporter transmembrane" evidence="7">
    <location>
        <begin position="64"/>
        <end position="457"/>
    </location>
</feature>
<evidence type="ECO:0000256" key="6">
    <source>
        <dbReference type="SAM" id="Phobius"/>
    </source>
</evidence>
<dbReference type="VEuPathDB" id="FungiDB:PV08_07942"/>
<dbReference type="PANTHER" id="PTHR22950">
    <property type="entry name" value="AMINO ACID TRANSPORTER"/>
    <property type="match status" value="1"/>
</dbReference>
<reference evidence="8 9" key="1">
    <citation type="submission" date="2015-01" db="EMBL/GenBank/DDBJ databases">
        <title>The Genome Sequence of Exophiala spinifera CBS89968.</title>
        <authorList>
            <consortium name="The Broad Institute Genomics Platform"/>
            <person name="Cuomo C."/>
            <person name="de Hoog S."/>
            <person name="Gorbushina A."/>
            <person name="Stielow B."/>
            <person name="Teixiera M."/>
            <person name="Abouelleil A."/>
            <person name="Chapman S.B."/>
            <person name="Priest M."/>
            <person name="Young S.K."/>
            <person name="Wortman J."/>
            <person name="Nusbaum C."/>
            <person name="Birren B."/>
        </authorList>
    </citation>
    <scope>NUCLEOTIDE SEQUENCE [LARGE SCALE GENOMIC DNA]</scope>
    <source>
        <strain evidence="8 9">CBS 89968</strain>
    </source>
</reference>
<evidence type="ECO:0000256" key="2">
    <source>
        <dbReference type="ARBA" id="ARBA00008066"/>
    </source>
</evidence>
<name>A0A0D1YCS9_9EURO</name>
<feature type="transmembrane region" description="Helical" evidence="6">
    <location>
        <begin position="437"/>
        <end position="457"/>
    </location>
</feature>
<feature type="transmembrane region" description="Helical" evidence="6">
    <location>
        <begin position="203"/>
        <end position="223"/>
    </location>
</feature>
<feature type="transmembrane region" description="Helical" evidence="6">
    <location>
        <begin position="77"/>
        <end position="96"/>
    </location>
</feature>
<comment type="similarity">
    <text evidence="2">Belongs to the amino acid/polyamine transporter 2 family.</text>
</comment>
<protein>
    <recommendedName>
        <fullName evidence="7">Amino acid transporter transmembrane domain-containing protein</fullName>
    </recommendedName>
</protein>
<evidence type="ECO:0000259" key="7">
    <source>
        <dbReference type="Pfam" id="PF01490"/>
    </source>
</evidence>
<proteinExistence type="inferred from homology"/>
<dbReference type="GeneID" id="27335025"/>
<sequence length="487" mass="52211">MSIIGDPHPAASTATSDISSAGQDKMAYISEELARAETKAEGDLVDMETHEVFKKSVDGVEFRTVSWQKATLIFSKIEFAMSILAIPSALGALGAVGGGLSIVGWTTLNTYTGVLLGGIRNRHPECHTLADMMALVWGKWGREFVIVQLVIIQILVCASGIISTGTGLNALSNHSACTVVFNFASAAMITICSSIRTFSRLGLLTWFGFATFFISVFIFSVAVSQQDRPAAAPQTGPFDLGFVAVRSPGFIVGMLMTLNIFVSTSGPFMYLPVIAEMKNPKDFKKATILAGVIVGIIYFTFSMVIYAYCGVWIASPAFGSAGTLFKKISYGVAMPGLVIGVGLYQHVAAKYLFVRILRNSRHLQANTLVHWGTWLGVNLCLGTLGFIVAEAVPVLNFLLGLSASLGSACFSLIYPIILWANDFREYRTGTLKQKANYVFNVSIAIIGVFILVGGTYADAISIRDAFRSGFISKVFDCADNSGSVATG</sequence>
<evidence type="ECO:0000256" key="3">
    <source>
        <dbReference type="ARBA" id="ARBA00022692"/>
    </source>
</evidence>
<evidence type="ECO:0000313" key="8">
    <source>
        <dbReference type="EMBL" id="KIW12756.1"/>
    </source>
</evidence>
<evidence type="ECO:0000256" key="5">
    <source>
        <dbReference type="ARBA" id="ARBA00023136"/>
    </source>
</evidence>
<evidence type="ECO:0000256" key="1">
    <source>
        <dbReference type="ARBA" id="ARBA00004141"/>
    </source>
</evidence>
<keyword evidence="4 6" id="KW-1133">Transmembrane helix</keyword>
<feature type="transmembrane region" description="Helical" evidence="6">
    <location>
        <begin position="171"/>
        <end position="191"/>
    </location>
</feature>
<feature type="transmembrane region" description="Helical" evidence="6">
    <location>
        <begin position="328"/>
        <end position="347"/>
    </location>
</feature>
<dbReference type="RefSeq" id="XP_016232972.1">
    <property type="nucleotide sequence ID" value="XM_016382269.1"/>
</dbReference>
<dbReference type="Pfam" id="PF01490">
    <property type="entry name" value="Aa_trans"/>
    <property type="match status" value="1"/>
</dbReference>
<evidence type="ECO:0000313" key="9">
    <source>
        <dbReference type="Proteomes" id="UP000053328"/>
    </source>
</evidence>
<dbReference type="InterPro" id="IPR013057">
    <property type="entry name" value="AA_transpt_TM"/>
</dbReference>
<evidence type="ECO:0000256" key="4">
    <source>
        <dbReference type="ARBA" id="ARBA00022989"/>
    </source>
</evidence>
<dbReference type="HOGENOM" id="CLU_027816_3_1_1"/>
<comment type="subcellular location">
    <subcellularLocation>
        <location evidence="1">Membrane</location>
        <topology evidence="1">Multi-pass membrane protein</topology>
    </subcellularLocation>
</comment>
<dbReference type="OrthoDB" id="40134at2759"/>
<dbReference type="GO" id="GO:0016020">
    <property type="term" value="C:membrane"/>
    <property type="evidence" value="ECO:0007669"/>
    <property type="project" value="UniProtKB-SubCell"/>
</dbReference>
<dbReference type="STRING" id="91928.A0A0D1YCS9"/>
<keyword evidence="3 6" id="KW-0812">Transmembrane</keyword>
<feature type="transmembrane region" description="Helical" evidence="6">
    <location>
        <begin position="394"/>
        <end position="417"/>
    </location>
</feature>
<dbReference type="EMBL" id="KN847497">
    <property type="protein sequence ID" value="KIW12756.1"/>
    <property type="molecule type" value="Genomic_DNA"/>
</dbReference>
<keyword evidence="9" id="KW-1185">Reference proteome</keyword>
<keyword evidence="5 6" id="KW-0472">Membrane</keyword>
<feature type="transmembrane region" description="Helical" evidence="6">
    <location>
        <begin position="140"/>
        <end position="165"/>
    </location>
</feature>
<dbReference type="AlphaFoldDB" id="A0A0D1YCS9"/>
<gene>
    <name evidence="8" type="ORF">PV08_07942</name>
</gene>
<dbReference type="Proteomes" id="UP000053328">
    <property type="component" value="Unassembled WGS sequence"/>
</dbReference>
<feature type="transmembrane region" description="Helical" evidence="6">
    <location>
        <begin position="250"/>
        <end position="274"/>
    </location>
</feature>
<accession>A0A0D1YCS9</accession>
<organism evidence="8 9">
    <name type="scientific">Exophiala spinifera</name>
    <dbReference type="NCBI Taxonomy" id="91928"/>
    <lineage>
        <taxon>Eukaryota</taxon>
        <taxon>Fungi</taxon>
        <taxon>Dikarya</taxon>
        <taxon>Ascomycota</taxon>
        <taxon>Pezizomycotina</taxon>
        <taxon>Eurotiomycetes</taxon>
        <taxon>Chaetothyriomycetidae</taxon>
        <taxon>Chaetothyriales</taxon>
        <taxon>Herpotrichiellaceae</taxon>
        <taxon>Exophiala</taxon>
    </lineage>
</organism>
<feature type="transmembrane region" description="Helical" evidence="6">
    <location>
        <begin position="368"/>
        <end position="388"/>
    </location>
</feature>
<dbReference type="GO" id="GO:0015179">
    <property type="term" value="F:L-amino acid transmembrane transporter activity"/>
    <property type="evidence" value="ECO:0007669"/>
    <property type="project" value="TreeGrafter"/>
</dbReference>
<feature type="transmembrane region" description="Helical" evidence="6">
    <location>
        <begin position="286"/>
        <end position="308"/>
    </location>
</feature>
<dbReference type="PANTHER" id="PTHR22950:SF697">
    <property type="entry name" value="AMINO ACID TRANSPORTER (EUROFUNG)"/>
    <property type="match status" value="1"/>
</dbReference>